<proteinExistence type="predicted"/>
<reference evidence="2 3" key="1">
    <citation type="submission" date="2017-03" db="EMBL/GenBank/DDBJ databases">
        <title>Genome analysis of strain PAMC 26510.</title>
        <authorList>
            <person name="Oh H.-M."/>
            <person name="Yang J.-A."/>
        </authorList>
    </citation>
    <scope>NUCLEOTIDE SEQUENCE [LARGE SCALE GENOMIC DNA]</scope>
    <source>
        <strain evidence="2 3">PAMC 26510</strain>
    </source>
</reference>
<accession>A0A242MHV5</accession>
<comment type="caution">
    <text evidence="1">The sequence shown here is derived from an EMBL/GenBank/DDBJ whole genome shotgun (WGS) entry which is preliminary data.</text>
</comment>
<organism evidence="1 4">
    <name type="scientific">Caballeronia sordidicola</name>
    <name type="common">Burkholderia sordidicola</name>
    <dbReference type="NCBI Taxonomy" id="196367"/>
    <lineage>
        <taxon>Bacteria</taxon>
        <taxon>Pseudomonadati</taxon>
        <taxon>Pseudomonadota</taxon>
        <taxon>Betaproteobacteria</taxon>
        <taxon>Burkholderiales</taxon>
        <taxon>Burkholderiaceae</taxon>
        <taxon>Caballeronia</taxon>
    </lineage>
</organism>
<protein>
    <submittedName>
        <fullName evidence="1">Uncharacterized protein</fullName>
    </submittedName>
</protein>
<sequence length="47" mass="5308">MLGGVSLGQSPDPARLIRRPIQRCVRKPDALRWTLHRILPGATGKRY</sequence>
<evidence type="ECO:0000313" key="1">
    <source>
        <dbReference type="EMBL" id="OTP70320.1"/>
    </source>
</evidence>
<gene>
    <name evidence="2" type="ORF">PAMC26510_02535</name>
    <name evidence="1" type="ORF">PAMC26577_27235</name>
</gene>
<dbReference type="Proteomes" id="UP000194546">
    <property type="component" value="Unassembled WGS sequence"/>
</dbReference>
<dbReference type="Proteomes" id="UP000195221">
    <property type="component" value="Unassembled WGS sequence"/>
</dbReference>
<dbReference type="AlphaFoldDB" id="A0A242MHV5"/>
<evidence type="ECO:0000313" key="4">
    <source>
        <dbReference type="Proteomes" id="UP000195221"/>
    </source>
</evidence>
<evidence type="ECO:0000313" key="3">
    <source>
        <dbReference type="Proteomes" id="UP000194546"/>
    </source>
</evidence>
<evidence type="ECO:0000313" key="2">
    <source>
        <dbReference type="EMBL" id="OTP80498.1"/>
    </source>
</evidence>
<reference evidence="1 4" key="2">
    <citation type="submission" date="2017-03" db="EMBL/GenBank/DDBJ databases">
        <title>Genome analysis of strain PAMC 26577.</title>
        <authorList>
            <person name="Oh H.-M."/>
            <person name="Yang J.-A."/>
        </authorList>
    </citation>
    <scope>NUCLEOTIDE SEQUENCE [LARGE SCALE GENOMIC DNA]</scope>
    <source>
        <strain evidence="1 4">PAMC 26577</strain>
    </source>
</reference>
<dbReference type="EMBL" id="NBTZ01000109">
    <property type="protein sequence ID" value="OTP70320.1"/>
    <property type="molecule type" value="Genomic_DNA"/>
</dbReference>
<name>A0A242MHV5_CABSO</name>
<dbReference type="EMBL" id="NBTY01000006">
    <property type="protein sequence ID" value="OTP80498.1"/>
    <property type="molecule type" value="Genomic_DNA"/>
</dbReference>